<comment type="caution">
    <text evidence="1">The sequence shown here is derived from an EMBL/GenBank/DDBJ whole genome shotgun (WGS) entry which is preliminary data.</text>
</comment>
<dbReference type="Proteomes" id="UP001501581">
    <property type="component" value="Unassembled WGS sequence"/>
</dbReference>
<reference evidence="2" key="1">
    <citation type="journal article" date="2019" name="Int. J. Syst. Evol. Microbiol.">
        <title>The Global Catalogue of Microorganisms (GCM) 10K type strain sequencing project: providing services to taxonomists for standard genome sequencing and annotation.</title>
        <authorList>
            <consortium name="The Broad Institute Genomics Platform"/>
            <consortium name="The Broad Institute Genome Sequencing Center for Infectious Disease"/>
            <person name="Wu L."/>
            <person name="Ma J."/>
        </authorList>
    </citation>
    <scope>NUCLEOTIDE SEQUENCE [LARGE SCALE GENOMIC DNA]</scope>
    <source>
        <strain evidence="2">JCM 13008</strain>
    </source>
</reference>
<keyword evidence="2" id="KW-1185">Reference proteome</keyword>
<accession>A0ABP4EQ98</accession>
<protein>
    <submittedName>
        <fullName evidence="1">Uncharacterized protein</fullName>
    </submittedName>
</protein>
<dbReference type="EMBL" id="BAAALG010000014">
    <property type="protein sequence ID" value="GAA1112583.1"/>
    <property type="molecule type" value="Genomic_DNA"/>
</dbReference>
<organism evidence="1 2">
    <name type="scientific">Nocardioides dubius</name>
    <dbReference type="NCBI Taxonomy" id="317019"/>
    <lineage>
        <taxon>Bacteria</taxon>
        <taxon>Bacillati</taxon>
        <taxon>Actinomycetota</taxon>
        <taxon>Actinomycetes</taxon>
        <taxon>Propionibacteriales</taxon>
        <taxon>Nocardioidaceae</taxon>
        <taxon>Nocardioides</taxon>
    </lineage>
</organism>
<gene>
    <name evidence="1" type="ORF">GCM10009668_37880</name>
</gene>
<name>A0ABP4EQ98_9ACTN</name>
<evidence type="ECO:0000313" key="2">
    <source>
        <dbReference type="Proteomes" id="UP001501581"/>
    </source>
</evidence>
<sequence>MALGLVLVVLLSLGWWWSAGSALDDVEVTSDQQMVCTSRTVERPDLRADDAAFDRPVQAPRLDPDLDCELILRVSNPQRLPVRLRQIELPMMGAQGGAGVRVARVTVGKERLEIGNDVDGVIDVDRTLGRDDSFAFKVEYAFRPGGCTATGTMGVPPARAVVSALGRDRTVEMDEWIHLAGTKASSC</sequence>
<evidence type="ECO:0000313" key="1">
    <source>
        <dbReference type="EMBL" id="GAA1112583.1"/>
    </source>
</evidence>
<proteinExistence type="predicted"/>